<dbReference type="FunFam" id="3.50.50.60:FF:000115">
    <property type="entry name" value="Salicylate hydroxylase, putative"/>
    <property type="match status" value="1"/>
</dbReference>
<keyword evidence="3" id="KW-0274">FAD</keyword>
<keyword evidence="2" id="KW-0285">Flavoprotein</keyword>
<dbReference type="GO" id="GO:0004497">
    <property type="term" value="F:monooxygenase activity"/>
    <property type="evidence" value="ECO:0007669"/>
    <property type="project" value="UniProtKB-KW"/>
</dbReference>
<dbReference type="InterPro" id="IPR036188">
    <property type="entry name" value="FAD/NAD-bd_sf"/>
</dbReference>
<evidence type="ECO:0000256" key="5">
    <source>
        <dbReference type="ARBA" id="ARBA00023033"/>
    </source>
</evidence>
<protein>
    <submittedName>
        <fullName evidence="8">Related to salicylate hydroxylase</fullName>
    </submittedName>
</protein>
<dbReference type="PANTHER" id="PTHR13789:SF306">
    <property type="entry name" value="HYDROXYLASE, PUTATIVE-RELATED"/>
    <property type="match status" value="1"/>
</dbReference>
<proteinExistence type="inferred from homology"/>
<gene>
    <name evidence="8" type="ORF">PAC_16894</name>
</gene>
<dbReference type="PANTHER" id="PTHR13789">
    <property type="entry name" value="MONOOXYGENASE"/>
    <property type="match status" value="1"/>
</dbReference>
<feature type="domain" description="FAD-binding" evidence="7">
    <location>
        <begin position="85"/>
        <end position="436"/>
    </location>
</feature>
<dbReference type="SUPFAM" id="SSF54373">
    <property type="entry name" value="FAD-linked reductases, C-terminal domain"/>
    <property type="match status" value="1"/>
</dbReference>
<reference evidence="8 9" key="1">
    <citation type="submission" date="2016-03" db="EMBL/GenBank/DDBJ databases">
        <authorList>
            <person name="Ploux O."/>
        </authorList>
    </citation>
    <scope>NUCLEOTIDE SEQUENCE [LARGE SCALE GENOMIC DNA]</scope>
    <source>
        <strain evidence="8 9">UAMH 11012</strain>
    </source>
</reference>
<evidence type="ECO:0000313" key="9">
    <source>
        <dbReference type="Proteomes" id="UP000184330"/>
    </source>
</evidence>
<evidence type="ECO:0000256" key="1">
    <source>
        <dbReference type="ARBA" id="ARBA00007992"/>
    </source>
</evidence>
<dbReference type="InterPro" id="IPR002938">
    <property type="entry name" value="FAD-bd"/>
</dbReference>
<dbReference type="Pfam" id="PF01494">
    <property type="entry name" value="FAD_binding_3"/>
    <property type="match status" value="1"/>
</dbReference>
<name>A0A1L7XPP8_9HELO</name>
<dbReference type="SUPFAM" id="SSF51905">
    <property type="entry name" value="FAD/NAD(P)-binding domain"/>
    <property type="match status" value="1"/>
</dbReference>
<accession>A0A1L7XPP8</accession>
<evidence type="ECO:0000259" key="7">
    <source>
        <dbReference type="Pfam" id="PF01494"/>
    </source>
</evidence>
<feature type="region of interest" description="Disordered" evidence="6">
    <location>
        <begin position="1"/>
        <end position="49"/>
    </location>
</feature>
<dbReference type="STRING" id="576137.A0A1L7XPP8"/>
<evidence type="ECO:0000313" key="8">
    <source>
        <dbReference type="EMBL" id="CZR66995.1"/>
    </source>
</evidence>
<keyword evidence="4" id="KW-0560">Oxidoreductase</keyword>
<evidence type="ECO:0000256" key="6">
    <source>
        <dbReference type="SAM" id="MobiDB-lite"/>
    </source>
</evidence>
<dbReference type="PRINTS" id="PR00420">
    <property type="entry name" value="RNGMNOXGNASE"/>
</dbReference>
<dbReference type="AlphaFoldDB" id="A0A1L7XPP8"/>
<dbReference type="OrthoDB" id="16820at2759"/>
<evidence type="ECO:0000256" key="2">
    <source>
        <dbReference type="ARBA" id="ARBA00022630"/>
    </source>
</evidence>
<dbReference type="Gene3D" id="3.50.50.60">
    <property type="entry name" value="FAD/NAD(P)-binding domain"/>
    <property type="match status" value="1"/>
</dbReference>
<sequence>MNDCLDEEKGTINGGEGGSVSIKQPNGTKTPSEAPNHATTRRHKTNLPTISHPSNALRFLHKIQAPHNASAVDSSPLQAELPLNIIVVGGGLGGLATSIALARRGHSVTVLEQAHELGEVGAGIQIPSNSSLLLERWGVGTFLAGKAVEPQGITIRRWQDGSKIGYTKLIPEFRENFGASYHVVHRAHFHEALYSRALQLGVDVRVDCRVVTYDDEDASVELANGTTLSADLIVAADGIKSAARQLVLGGRDQKPKPTGFAAYRATVDVEKILADPDVVWLLEKPSLDIWIGEDRHVMTYTIAAGKSFNMVLSHVDRSDPQTWDNKTALDDMRREFSGWDPQLTKIIYMINKTIKWPLCAGTPLPRWVAPSSKLLILGDAAHAMVPYMSQGAAMAVEDGAALAMVLNSINNRSSIPFALKVFEKERLQRTSQMQQASMANGTIWHFPDGPQQEARDEAMRPEVEGKHFLSSANQWSDPVTQWWAYGYDAEAAMKDACDAAVSDLISKAC</sequence>
<dbReference type="EMBL" id="FJOG01000041">
    <property type="protein sequence ID" value="CZR66995.1"/>
    <property type="molecule type" value="Genomic_DNA"/>
</dbReference>
<dbReference type="Proteomes" id="UP000184330">
    <property type="component" value="Unassembled WGS sequence"/>
</dbReference>
<evidence type="ECO:0000256" key="4">
    <source>
        <dbReference type="ARBA" id="ARBA00023002"/>
    </source>
</evidence>
<organism evidence="8 9">
    <name type="scientific">Phialocephala subalpina</name>
    <dbReference type="NCBI Taxonomy" id="576137"/>
    <lineage>
        <taxon>Eukaryota</taxon>
        <taxon>Fungi</taxon>
        <taxon>Dikarya</taxon>
        <taxon>Ascomycota</taxon>
        <taxon>Pezizomycotina</taxon>
        <taxon>Leotiomycetes</taxon>
        <taxon>Helotiales</taxon>
        <taxon>Mollisiaceae</taxon>
        <taxon>Phialocephala</taxon>
        <taxon>Phialocephala fortinii species complex</taxon>
    </lineage>
</organism>
<feature type="compositionally biased region" description="Polar residues" evidence="6">
    <location>
        <begin position="21"/>
        <end position="33"/>
    </location>
</feature>
<comment type="similarity">
    <text evidence="1">Belongs to the paxM FAD-dependent monooxygenase family.</text>
</comment>
<evidence type="ECO:0000256" key="3">
    <source>
        <dbReference type="ARBA" id="ARBA00022827"/>
    </source>
</evidence>
<keyword evidence="5" id="KW-0503">Monooxygenase</keyword>
<dbReference type="InterPro" id="IPR050493">
    <property type="entry name" value="FAD-dep_Monooxygenase_BioMet"/>
</dbReference>
<keyword evidence="9" id="KW-1185">Reference proteome</keyword>
<dbReference type="GO" id="GO:0071949">
    <property type="term" value="F:FAD binding"/>
    <property type="evidence" value="ECO:0007669"/>
    <property type="project" value="InterPro"/>
</dbReference>